<dbReference type="GO" id="GO:0008757">
    <property type="term" value="F:S-adenosylmethionine-dependent methyltransferase activity"/>
    <property type="evidence" value="ECO:0007669"/>
    <property type="project" value="InterPro"/>
</dbReference>
<gene>
    <name evidence="3" type="ORF">A2627_01725</name>
</gene>
<organism evidence="3 4">
    <name type="scientific">Candidatus Woesebacteria bacterium RIFCSPHIGHO2_01_FULL_39_28</name>
    <dbReference type="NCBI Taxonomy" id="1802496"/>
    <lineage>
        <taxon>Bacteria</taxon>
        <taxon>Candidatus Woeseibacteriota</taxon>
    </lineage>
</organism>
<protein>
    <recommendedName>
        <fullName evidence="2">Methyltransferase type 11 domain-containing protein</fullName>
    </recommendedName>
</protein>
<accession>A0A1F7YER8</accession>
<evidence type="ECO:0000259" key="2">
    <source>
        <dbReference type="Pfam" id="PF08241"/>
    </source>
</evidence>
<evidence type="ECO:0000256" key="1">
    <source>
        <dbReference type="ARBA" id="ARBA00022679"/>
    </source>
</evidence>
<evidence type="ECO:0000313" key="4">
    <source>
        <dbReference type="Proteomes" id="UP000178851"/>
    </source>
</evidence>
<dbReference type="PANTHER" id="PTHR44068">
    <property type="entry name" value="ZGC:194242"/>
    <property type="match status" value="1"/>
</dbReference>
<dbReference type="InterPro" id="IPR050447">
    <property type="entry name" value="Erg6_SMT_methyltransf"/>
</dbReference>
<dbReference type="AlphaFoldDB" id="A0A1F7YER8"/>
<dbReference type="SUPFAM" id="SSF53335">
    <property type="entry name" value="S-adenosyl-L-methionine-dependent methyltransferases"/>
    <property type="match status" value="1"/>
</dbReference>
<reference evidence="3 4" key="1">
    <citation type="journal article" date="2016" name="Nat. Commun.">
        <title>Thousands of microbial genomes shed light on interconnected biogeochemical processes in an aquifer system.</title>
        <authorList>
            <person name="Anantharaman K."/>
            <person name="Brown C.T."/>
            <person name="Hug L.A."/>
            <person name="Sharon I."/>
            <person name="Castelle C.J."/>
            <person name="Probst A.J."/>
            <person name="Thomas B.C."/>
            <person name="Singh A."/>
            <person name="Wilkins M.J."/>
            <person name="Karaoz U."/>
            <person name="Brodie E.L."/>
            <person name="Williams K.H."/>
            <person name="Hubbard S.S."/>
            <person name="Banfield J.F."/>
        </authorList>
    </citation>
    <scope>NUCLEOTIDE SEQUENCE [LARGE SCALE GENOMIC DNA]</scope>
</reference>
<dbReference type="EMBL" id="MGGI01000020">
    <property type="protein sequence ID" value="OGM25772.1"/>
    <property type="molecule type" value="Genomic_DNA"/>
</dbReference>
<dbReference type="PANTHER" id="PTHR44068:SF11">
    <property type="entry name" value="GERANYL DIPHOSPHATE 2-C-METHYLTRANSFERASE"/>
    <property type="match status" value="1"/>
</dbReference>
<keyword evidence="1" id="KW-0808">Transferase</keyword>
<dbReference type="Gene3D" id="3.40.50.150">
    <property type="entry name" value="Vaccinia Virus protein VP39"/>
    <property type="match status" value="1"/>
</dbReference>
<comment type="caution">
    <text evidence="3">The sequence shown here is derived from an EMBL/GenBank/DDBJ whole genome shotgun (WGS) entry which is preliminary data.</text>
</comment>
<dbReference type="InterPro" id="IPR013216">
    <property type="entry name" value="Methyltransf_11"/>
</dbReference>
<sequence>MGVEQEHLTQLSNVKNYYNTAQKYYELVWYWRKRGLGLHYGLWTEDVHNRNQALVKENEVLANLAQVKPGDLVLDAGCGVAGSGIWLAQNKGVKVVGLNIVERQLRIGRNLAKDNSVTQALRFTEADYHRLPFASNSFNIFWSLESIEHSDDLPAFIYEARRILETGGRAVIAGTFKGNNEPTEVQREQLNVGLRAAGTFNDFRSAGQIAELMEKSGFTNIRNLDTTDLVMESAREMHNMCRLGLPGAKIGHKMKIISQIMVDNTAWGVYQEGLFKSGVTSYNILVAEK</sequence>
<feature type="domain" description="Methyltransferase type 11" evidence="2">
    <location>
        <begin position="74"/>
        <end position="172"/>
    </location>
</feature>
<dbReference type="CDD" id="cd02440">
    <property type="entry name" value="AdoMet_MTases"/>
    <property type="match status" value="1"/>
</dbReference>
<dbReference type="InterPro" id="IPR029063">
    <property type="entry name" value="SAM-dependent_MTases_sf"/>
</dbReference>
<proteinExistence type="predicted"/>
<evidence type="ECO:0000313" key="3">
    <source>
        <dbReference type="EMBL" id="OGM25772.1"/>
    </source>
</evidence>
<name>A0A1F7YER8_9BACT</name>
<dbReference type="Pfam" id="PF08241">
    <property type="entry name" value="Methyltransf_11"/>
    <property type="match status" value="1"/>
</dbReference>
<dbReference type="Proteomes" id="UP000178851">
    <property type="component" value="Unassembled WGS sequence"/>
</dbReference>